<evidence type="ECO:0000256" key="1">
    <source>
        <dbReference type="SAM" id="MobiDB-lite"/>
    </source>
</evidence>
<dbReference type="STRING" id="1601833.SAMN05518684_10722"/>
<organism evidence="2 3">
    <name type="scientific">Salipaludibacillus aurantiacus</name>
    <dbReference type="NCBI Taxonomy" id="1601833"/>
    <lineage>
        <taxon>Bacteria</taxon>
        <taxon>Bacillati</taxon>
        <taxon>Bacillota</taxon>
        <taxon>Bacilli</taxon>
        <taxon>Bacillales</taxon>
        <taxon>Bacillaceae</taxon>
    </lineage>
</organism>
<dbReference type="SUPFAM" id="SSF103642">
    <property type="entry name" value="Sec-C motif"/>
    <property type="match status" value="1"/>
</dbReference>
<feature type="compositionally biased region" description="Acidic residues" evidence="1">
    <location>
        <begin position="365"/>
        <end position="375"/>
    </location>
</feature>
<evidence type="ECO:0000313" key="2">
    <source>
        <dbReference type="EMBL" id="SES05464.1"/>
    </source>
</evidence>
<feature type="compositionally biased region" description="Acidic residues" evidence="1">
    <location>
        <begin position="892"/>
        <end position="901"/>
    </location>
</feature>
<feature type="compositionally biased region" description="Polar residues" evidence="1">
    <location>
        <begin position="972"/>
        <end position="981"/>
    </location>
</feature>
<gene>
    <name evidence="2" type="ORF">SAMN05518684_10722</name>
</gene>
<dbReference type="PANTHER" id="PTHR33747:SF1">
    <property type="entry name" value="ADENYLATE CYCLASE-ASSOCIATED CAP C-TERMINAL DOMAIN-CONTAINING PROTEIN"/>
    <property type="match status" value="1"/>
</dbReference>
<sequence>MDQQKFLRKMEEHLISDDYIVRDFVLHIMETSYLGTEKTFMLGLDANKKNWNERKTSEKLTYLKKLPMPDEGMRRLLADLRDETIPDEELTYYGDLLNHADPCIVGKFKEDIASAYKARGKKVQNLSFYTDLCTDPTHVVLQKLHTVINRIGSREEFNEKYYVFGKQMVELMARRELVGRTELMHRLYKMKGKRKLAVRDLYDITMAGELRLEAALPHIMALVDLHKKNDLFLEEFSEALVKIGTKQVVNAVRMWFDDARVGLYAVDIVANIKTEYARTVLFEAFEQEEKRSIKTMLAAGLCEQLSDEAIPLIESFMEEGYETMLLNLEEALYCNCVINGIDHPKLRQWRSTVEGVDLQAGTDAPADEASAEPEEFSQAGGTAEPETGGKPEDVSEPGDSDKFEDTAESGDSEEPEENTATDDNTESEGTSPEEPSEPEEISESEETSKLEETSKSEEMTKPADREEADHGEEQYTAEETGRDFEGRTAPAANHSPEDHEAKSDLKPETKLVPEGDSRSEPAFERGADELSDESSDGGESTDSAKLEKSAGSVKKDDASYYRRLLSSASKNKSSLSFAEEEEPAREQADPDEMANDDQDDHQSAIIPSGDAGLQSDVPVEHSQSDTREEESIRTKDKATEAHTSEPVSDSEDKIETLNEELKEENKELAEKETLIKEETDLTDNKAEQKDKAADNNLTDRREQPIDEEAPEKETKEEPEANEPASERASGQETEADEEKPDKNSREGGSSLKTEGPVQTGIAAKTEPDRKSSTLAENDAQIESEADAGTPEPDGRTTTTDKAETDVGNDEGQAVKAASELKEANEEKEDTPPESAQRTESPSETMTESESIQTEEVASAIEMAVSVDKPADQAEVESSLETPETVDSADNLNEAEDVSYYEETEKTDSGSLSLEQEAAEVEETISDTMAEDSFLEENLAYAVESLNGSESTQETLDEHTSVEKEAPSDDEASGQTESGQTKSRVRYPTNEPQVSYDEIKAAVMRLYQAGMDSQSRRKEIKVGRNEPCPCGSGKKYKKCCMRV</sequence>
<feature type="compositionally biased region" description="Basic and acidic residues" evidence="1">
    <location>
        <begin position="792"/>
        <end position="804"/>
    </location>
</feature>
<accession>A0A1H9U8I7</accession>
<feature type="compositionally biased region" description="Basic and acidic residues" evidence="1">
    <location>
        <begin position="495"/>
        <end position="528"/>
    </location>
</feature>
<reference evidence="3" key="1">
    <citation type="submission" date="2016-10" db="EMBL/GenBank/DDBJ databases">
        <authorList>
            <person name="Varghese N."/>
            <person name="Submissions S."/>
        </authorList>
    </citation>
    <scope>NUCLEOTIDE SEQUENCE [LARGE SCALE GENOMIC DNA]</scope>
    <source>
        <strain evidence="3">S9</strain>
    </source>
</reference>
<dbReference type="Proteomes" id="UP000198571">
    <property type="component" value="Unassembled WGS sequence"/>
</dbReference>
<feature type="compositionally biased region" description="Low complexity" evidence="1">
    <location>
        <begin position="564"/>
        <end position="576"/>
    </location>
</feature>
<feature type="compositionally biased region" description="Basic and acidic residues" evidence="1">
    <location>
        <begin position="387"/>
        <end position="405"/>
    </location>
</feature>
<dbReference type="Gene3D" id="3.10.450.50">
    <property type="match status" value="1"/>
</dbReference>
<dbReference type="InterPro" id="IPR004027">
    <property type="entry name" value="SEC_C_motif"/>
</dbReference>
<feature type="compositionally biased region" description="Basic and acidic residues" evidence="1">
    <location>
        <begin position="446"/>
        <end position="486"/>
    </location>
</feature>
<dbReference type="Pfam" id="PF02810">
    <property type="entry name" value="SEC-C"/>
    <property type="match status" value="1"/>
</dbReference>
<dbReference type="EMBL" id="FOGT01000007">
    <property type="protein sequence ID" value="SES05464.1"/>
    <property type="molecule type" value="Genomic_DNA"/>
</dbReference>
<proteinExistence type="predicted"/>
<dbReference type="PANTHER" id="PTHR33747">
    <property type="entry name" value="UPF0225 PROTEIN SCO1677"/>
    <property type="match status" value="1"/>
</dbReference>
<feature type="compositionally biased region" description="Basic and acidic residues" evidence="1">
    <location>
        <begin position="955"/>
        <end position="966"/>
    </location>
</feature>
<feature type="compositionally biased region" description="Acidic residues" evidence="1">
    <location>
        <begin position="578"/>
        <end position="599"/>
    </location>
</feature>
<feature type="compositionally biased region" description="Low complexity" evidence="1">
    <location>
        <begin position="838"/>
        <end position="850"/>
    </location>
</feature>
<protein>
    <submittedName>
        <fullName evidence="2">SEC-C motif-containing protein</fullName>
    </submittedName>
</protein>
<feature type="compositionally biased region" description="Acidic residues" evidence="1">
    <location>
        <begin position="406"/>
        <end position="426"/>
    </location>
</feature>
<name>A0A1H9U8I7_9BACI</name>
<evidence type="ECO:0000313" key="3">
    <source>
        <dbReference type="Proteomes" id="UP000198571"/>
    </source>
</evidence>
<keyword evidence="3" id="KW-1185">Reference proteome</keyword>
<feature type="compositionally biased region" description="Basic and acidic residues" evidence="1">
    <location>
        <begin position="618"/>
        <end position="643"/>
    </location>
</feature>
<feature type="region of interest" description="Disordered" evidence="1">
    <location>
        <begin position="939"/>
        <end position="993"/>
    </location>
</feature>
<feature type="compositionally biased region" description="Basic and acidic residues" evidence="1">
    <location>
        <begin position="650"/>
        <end position="704"/>
    </location>
</feature>
<feature type="compositionally biased region" description="Acidic residues" evidence="1">
    <location>
        <begin position="434"/>
        <end position="445"/>
    </location>
</feature>
<feature type="compositionally biased region" description="Basic and acidic residues" evidence="1">
    <location>
        <begin position="542"/>
        <end position="560"/>
    </location>
</feature>
<dbReference type="AlphaFoldDB" id="A0A1H9U8I7"/>
<feature type="region of interest" description="Disordered" evidence="1">
    <location>
        <begin position="362"/>
        <end position="915"/>
    </location>
</feature>